<sequence>MNKCPKCGEGAGRASLLKCCCVGKHGQEMCSRFRPVMTRDIAARGRLMPRCWDEPQHPRNTGEIWEALDIGVLRADEGEVSGAVIQERGRTGDPRKNPPTSDIVLYDSHVLLVSHQGDPGPIPVRVTPDFRKWESCRTITLVGGSSRDLPFPPPFHSGAVTYSPQSPPSALKTSLLSVAQIFSLTHSTVYPKTKTHIICNVHHDTGCPRNRFGIGLICCRICVIQEQVQRFSFSKLTSASISSSGLTTRLPRRQTGFDPRRGRTRNFACGISFRTMPLTCGFSRGSAVSPALAFRRCSMFTSLRPHRFPRPRCEEPPESLHSIPNRKLNGIGRQYNERPPVD</sequence>
<evidence type="ECO:0000313" key="3">
    <source>
        <dbReference type="Proteomes" id="UP001159363"/>
    </source>
</evidence>
<evidence type="ECO:0000256" key="1">
    <source>
        <dbReference type="SAM" id="MobiDB-lite"/>
    </source>
</evidence>
<feature type="region of interest" description="Disordered" evidence="1">
    <location>
        <begin position="311"/>
        <end position="342"/>
    </location>
</feature>
<dbReference type="EMBL" id="JARBHB010000001">
    <property type="protein sequence ID" value="KAJ8895469.1"/>
    <property type="molecule type" value="Genomic_DNA"/>
</dbReference>
<organism evidence="2 3">
    <name type="scientific">Dryococelus australis</name>
    <dbReference type="NCBI Taxonomy" id="614101"/>
    <lineage>
        <taxon>Eukaryota</taxon>
        <taxon>Metazoa</taxon>
        <taxon>Ecdysozoa</taxon>
        <taxon>Arthropoda</taxon>
        <taxon>Hexapoda</taxon>
        <taxon>Insecta</taxon>
        <taxon>Pterygota</taxon>
        <taxon>Neoptera</taxon>
        <taxon>Polyneoptera</taxon>
        <taxon>Phasmatodea</taxon>
        <taxon>Verophasmatodea</taxon>
        <taxon>Anareolatae</taxon>
        <taxon>Phasmatidae</taxon>
        <taxon>Eurycanthinae</taxon>
        <taxon>Dryococelus</taxon>
    </lineage>
</organism>
<accession>A0ABQ9IFP7</accession>
<name>A0ABQ9IFP7_9NEOP</name>
<dbReference type="Proteomes" id="UP001159363">
    <property type="component" value="Chromosome 1"/>
</dbReference>
<keyword evidence="3" id="KW-1185">Reference proteome</keyword>
<protein>
    <submittedName>
        <fullName evidence="2">Uncharacterized protein</fullName>
    </submittedName>
</protein>
<proteinExistence type="predicted"/>
<evidence type="ECO:0000313" key="2">
    <source>
        <dbReference type="EMBL" id="KAJ8895469.1"/>
    </source>
</evidence>
<reference evidence="2 3" key="1">
    <citation type="submission" date="2023-02" db="EMBL/GenBank/DDBJ databases">
        <title>LHISI_Scaffold_Assembly.</title>
        <authorList>
            <person name="Stuart O.P."/>
            <person name="Cleave R."/>
            <person name="Magrath M.J.L."/>
            <person name="Mikheyev A.S."/>
        </authorList>
    </citation>
    <scope>NUCLEOTIDE SEQUENCE [LARGE SCALE GENOMIC DNA]</scope>
    <source>
        <strain evidence="2">Daus_M_001</strain>
        <tissue evidence="2">Leg muscle</tissue>
    </source>
</reference>
<comment type="caution">
    <text evidence="2">The sequence shown here is derived from an EMBL/GenBank/DDBJ whole genome shotgun (WGS) entry which is preliminary data.</text>
</comment>
<gene>
    <name evidence="2" type="ORF">PR048_000802</name>
</gene>